<evidence type="ECO:0000313" key="3">
    <source>
        <dbReference type="EMBL" id="MBB6033974.1"/>
    </source>
</evidence>
<dbReference type="RefSeq" id="WP_184786819.1">
    <property type="nucleotide sequence ID" value="NZ_BONT01000013.1"/>
</dbReference>
<protein>
    <recommendedName>
        <fullName evidence="5">SHOCT domain-containing protein</fullName>
    </recommendedName>
</protein>
<name>A0A841FDS9_9ACTN</name>
<evidence type="ECO:0008006" key="5">
    <source>
        <dbReference type="Google" id="ProtNLM"/>
    </source>
</evidence>
<comment type="caution">
    <text evidence="3">The sequence shown here is derived from an EMBL/GenBank/DDBJ whole genome shotgun (WGS) entry which is preliminary data.</text>
</comment>
<feature type="transmembrane region" description="Helical" evidence="2">
    <location>
        <begin position="50"/>
        <end position="70"/>
    </location>
</feature>
<gene>
    <name evidence="3" type="ORF">HNR73_001824</name>
</gene>
<dbReference type="Proteomes" id="UP000548476">
    <property type="component" value="Unassembled WGS sequence"/>
</dbReference>
<feature type="transmembrane region" description="Helical" evidence="2">
    <location>
        <begin position="114"/>
        <end position="142"/>
    </location>
</feature>
<dbReference type="AlphaFoldDB" id="A0A841FDS9"/>
<accession>A0A841FDS9</accession>
<dbReference type="EMBL" id="JACHGT010000003">
    <property type="protein sequence ID" value="MBB6033974.1"/>
    <property type="molecule type" value="Genomic_DNA"/>
</dbReference>
<feature type="transmembrane region" description="Helical" evidence="2">
    <location>
        <begin position="12"/>
        <end position="30"/>
    </location>
</feature>
<reference evidence="3 4" key="1">
    <citation type="submission" date="2020-08" db="EMBL/GenBank/DDBJ databases">
        <title>Genomic Encyclopedia of Type Strains, Phase IV (KMG-IV): sequencing the most valuable type-strain genomes for metagenomic binning, comparative biology and taxonomic classification.</title>
        <authorList>
            <person name="Goeker M."/>
        </authorList>
    </citation>
    <scope>NUCLEOTIDE SEQUENCE [LARGE SCALE GENOMIC DNA]</scope>
    <source>
        <strain evidence="3 4">YIM 65646</strain>
    </source>
</reference>
<keyword evidence="2" id="KW-0812">Transmembrane</keyword>
<keyword evidence="2" id="KW-1133">Transmembrane helix</keyword>
<evidence type="ECO:0000256" key="1">
    <source>
        <dbReference type="SAM" id="MobiDB-lite"/>
    </source>
</evidence>
<sequence>MSTFKRTLVLRVLGFLVLFVAGQWILRLGAREASLVEWECYGGECSTNDFAGAAPVLGLFVMFAAAYAVLPPGRGHLMFGVGLFLSAGATLVGLEEAVGEGLIERDGPAHFLFFGGIPTSTIEIALAVIAGFGLVTVAVLLVKVPHKPEPTSQPAPEPSGAGEDDEAARTARVIAQLTKLRESGEIDQATYDTAVAKLLK</sequence>
<organism evidence="3 4">
    <name type="scientific">Phytomonospora endophytica</name>
    <dbReference type="NCBI Taxonomy" id="714109"/>
    <lineage>
        <taxon>Bacteria</taxon>
        <taxon>Bacillati</taxon>
        <taxon>Actinomycetota</taxon>
        <taxon>Actinomycetes</taxon>
        <taxon>Micromonosporales</taxon>
        <taxon>Micromonosporaceae</taxon>
        <taxon>Phytomonospora</taxon>
    </lineage>
</organism>
<keyword evidence="4" id="KW-1185">Reference proteome</keyword>
<evidence type="ECO:0000256" key="2">
    <source>
        <dbReference type="SAM" id="Phobius"/>
    </source>
</evidence>
<keyword evidence="2" id="KW-0472">Membrane</keyword>
<feature type="region of interest" description="Disordered" evidence="1">
    <location>
        <begin position="148"/>
        <end position="168"/>
    </location>
</feature>
<proteinExistence type="predicted"/>
<evidence type="ECO:0000313" key="4">
    <source>
        <dbReference type="Proteomes" id="UP000548476"/>
    </source>
</evidence>
<feature type="transmembrane region" description="Helical" evidence="2">
    <location>
        <begin position="77"/>
        <end position="94"/>
    </location>
</feature>